<dbReference type="CDD" id="cd09994">
    <property type="entry name" value="HDAC_AcuC_like"/>
    <property type="match status" value="1"/>
</dbReference>
<dbReference type="Proteomes" id="UP000275749">
    <property type="component" value="Unassembled WGS sequence"/>
</dbReference>
<dbReference type="InterPro" id="IPR023696">
    <property type="entry name" value="Ureohydrolase_dom_sf"/>
</dbReference>
<evidence type="ECO:0000313" key="7">
    <source>
        <dbReference type="EMBL" id="ROR53957.1"/>
    </source>
</evidence>
<proteinExistence type="inferred from homology"/>
<name>A0A3N1ZU59_9ACTN</name>
<evidence type="ECO:0000256" key="2">
    <source>
        <dbReference type="ARBA" id="ARBA00005947"/>
    </source>
</evidence>
<dbReference type="GO" id="GO:0040029">
    <property type="term" value="P:epigenetic regulation of gene expression"/>
    <property type="evidence" value="ECO:0007669"/>
    <property type="project" value="TreeGrafter"/>
</dbReference>
<dbReference type="GO" id="GO:0045150">
    <property type="term" value="P:acetoin catabolic process"/>
    <property type="evidence" value="ECO:0007669"/>
    <property type="project" value="UniProtKB-UniPathway"/>
</dbReference>
<gene>
    <name evidence="7" type="ORF">EDD41_1137</name>
</gene>
<dbReference type="Gene3D" id="3.40.800.20">
    <property type="entry name" value="Histone deacetylase domain"/>
    <property type="match status" value="1"/>
</dbReference>
<dbReference type="AlphaFoldDB" id="A0A3N1ZU59"/>
<dbReference type="PRINTS" id="PR01270">
    <property type="entry name" value="HDASUPER"/>
</dbReference>
<dbReference type="PANTHER" id="PTHR10625:SF10">
    <property type="entry name" value="HISTONE DEACETYLASE HDAC1"/>
    <property type="match status" value="1"/>
</dbReference>
<dbReference type="EMBL" id="RKHG01000001">
    <property type="protein sequence ID" value="ROR53957.1"/>
    <property type="molecule type" value="Genomic_DNA"/>
</dbReference>
<evidence type="ECO:0000313" key="8">
    <source>
        <dbReference type="Proteomes" id="UP000275749"/>
    </source>
</evidence>
<evidence type="ECO:0000256" key="5">
    <source>
        <dbReference type="SAM" id="MobiDB-lite"/>
    </source>
</evidence>
<dbReference type="RefSeq" id="WP_123575225.1">
    <property type="nucleotide sequence ID" value="NZ_RKHG01000001.1"/>
</dbReference>
<dbReference type="InterPro" id="IPR023801">
    <property type="entry name" value="His_deacetylse_dom"/>
</dbReference>
<organism evidence="7 8">
    <name type="scientific">Luteococcus japonicus</name>
    <dbReference type="NCBI Taxonomy" id="33984"/>
    <lineage>
        <taxon>Bacteria</taxon>
        <taxon>Bacillati</taxon>
        <taxon>Actinomycetota</taxon>
        <taxon>Actinomycetes</taxon>
        <taxon>Propionibacteriales</taxon>
        <taxon>Propionibacteriaceae</taxon>
        <taxon>Luteococcus</taxon>
    </lineage>
</organism>
<feature type="region of interest" description="Disordered" evidence="5">
    <location>
        <begin position="323"/>
        <end position="355"/>
    </location>
</feature>
<dbReference type="UniPathway" id="UPA00040"/>
<dbReference type="Pfam" id="PF00850">
    <property type="entry name" value="Hist_deacetyl"/>
    <property type="match status" value="1"/>
</dbReference>
<sequence length="389" mass="41440">MSTPLAHPTARPVLVHSEELTRYSFGPDHPMGPGRVRLAMELAQHVGVLEAYDVIEPRPAIDELLRMVHSPAYLAALADGREHPEYGIGGEDNPVVTGLPAVASRIAAASATAAEMVWTGRARRAVNISGGLHHAMPSAANGFCLYNDAAIAIAWLLDHGASRVAYVDLDAHHGDGVELAFWNEPRVLTISVHETGLNLFPGTGYAHEIGGPDALGTAVNVPLPPHACDLQWLRAAKAVIPPLLGAFRPEILVSQHGTDPHASDPLTHLDISMDAMAVAQRQMGAWADRHCQGRWVAVGGGGYRRDAAARGWTHLLAEVAGTGLDASTPTPQDWSERLGEEGSPTMGDPHATIGDHALAGDQVYPDEPDPALVATSRAVFPWWGLQPYH</sequence>
<keyword evidence="4" id="KW-0006">Acetoin catabolism</keyword>
<dbReference type="PANTHER" id="PTHR10625">
    <property type="entry name" value="HISTONE DEACETYLASE HDAC1-RELATED"/>
    <property type="match status" value="1"/>
</dbReference>
<evidence type="ECO:0000256" key="3">
    <source>
        <dbReference type="ARBA" id="ARBA00020218"/>
    </source>
</evidence>
<reference evidence="7 8" key="1">
    <citation type="submission" date="2018-11" db="EMBL/GenBank/DDBJ databases">
        <title>Sequencing the genomes of 1000 actinobacteria strains.</title>
        <authorList>
            <person name="Klenk H.-P."/>
        </authorList>
    </citation>
    <scope>NUCLEOTIDE SEQUENCE [LARGE SCALE GENOMIC DNA]</scope>
    <source>
        <strain evidence="7 8">DSM 10546</strain>
    </source>
</reference>
<evidence type="ECO:0000256" key="1">
    <source>
        <dbReference type="ARBA" id="ARBA00005101"/>
    </source>
</evidence>
<comment type="caution">
    <text evidence="7">The sequence shown here is derived from an EMBL/GenBank/DDBJ whole genome shotgun (WGS) entry which is preliminary data.</text>
</comment>
<comment type="similarity">
    <text evidence="2">Belongs to the histone deacetylase family.</text>
</comment>
<feature type="domain" description="Histone deacetylase" evidence="6">
    <location>
        <begin position="29"/>
        <end position="318"/>
    </location>
</feature>
<comment type="pathway">
    <text evidence="1">Ketone degradation; acetoin degradation.</text>
</comment>
<protein>
    <recommendedName>
        <fullName evidence="3">Acetoin utilization protein AcuC</fullName>
    </recommendedName>
</protein>
<dbReference type="SUPFAM" id="SSF52768">
    <property type="entry name" value="Arginase/deacetylase"/>
    <property type="match status" value="1"/>
</dbReference>
<dbReference type="InterPro" id="IPR003085">
    <property type="entry name" value="AcuC"/>
</dbReference>
<dbReference type="GO" id="GO:0004407">
    <property type="term" value="F:histone deacetylase activity"/>
    <property type="evidence" value="ECO:0007669"/>
    <property type="project" value="TreeGrafter"/>
</dbReference>
<dbReference type="InterPro" id="IPR000286">
    <property type="entry name" value="HDACs"/>
</dbReference>
<evidence type="ECO:0000259" key="6">
    <source>
        <dbReference type="Pfam" id="PF00850"/>
    </source>
</evidence>
<accession>A0A3N1ZU59</accession>
<dbReference type="InterPro" id="IPR037138">
    <property type="entry name" value="His_deacetylse_dom_sf"/>
</dbReference>
<evidence type="ECO:0000256" key="4">
    <source>
        <dbReference type="ARBA" id="ARBA00022627"/>
    </source>
</evidence>